<feature type="domain" description="O-methyltransferase C-terminal" evidence="5">
    <location>
        <begin position="590"/>
        <end position="788"/>
    </location>
</feature>
<evidence type="ECO:0000259" key="5">
    <source>
        <dbReference type="Pfam" id="PF00891"/>
    </source>
</evidence>
<feature type="region of interest" description="Disordered" evidence="4">
    <location>
        <begin position="212"/>
        <end position="241"/>
    </location>
</feature>
<evidence type="ECO:0000313" key="7">
    <source>
        <dbReference type="EMBL" id="GJN28008.1"/>
    </source>
</evidence>
<feature type="region of interest" description="Disordered" evidence="4">
    <location>
        <begin position="80"/>
        <end position="142"/>
    </location>
</feature>
<keyword evidence="3" id="KW-0949">S-adenosyl-L-methionine</keyword>
<dbReference type="FunFam" id="1.10.10.10:FF:000213">
    <property type="entry name" value="Coniferyl alcohol 9-O-methyltransferase"/>
    <property type="match status" value="1"/>
</dbReference>
<dbReference type="InterPro" id="IPR001077">
    <property type="entry name" value="COMT_C"/>
</dbReference>
<feature type="domain" description="O-methyltransferase dimerisation" evidence="6">
    <location>
        <begin position="477"/>
        <end position="562"/>
    </location>
</feature>
<evidence type="ECO:0000256" key="3">
    <source>
        <dbReference type="ARBA" id="ARBA00022691"/>
    </source>
</evidence>
<dbReference type="PROSITE" id="PS51683">
    <property type="entry name" value="SAM_OMT_II"/>
    <property type="match status" value="1"/>
</dbReference>
<feature type="region of interest" description="Disordered" evidence="4">
    <location>
        <begin position="173"/>
        <end position="197"/>
    </location>
</feature>
<evidence type="ECO:0000256" key="2">
    <source>
        <dbReference type="ARBA" id="ARBA00022679"/>
    </source>
</evidence>
<dbReference type="InterPro" id="IPR036388">
    <property type="entry name" value="WH-like_DNA-bd_sf"/>
</dbReference>
<organism evidence="7 8">
    <name type="scientific">Eleusine coracana subsp. coracana</name>
    <dbReference type="NCBI Taxonomy" id="191504"/>
    <lineage>
        <taxon>Eukaryota</taxon>
        <taxon>Viridiplantae</taxon>
        <taxon>Streptophyta</taxon>
        <taxon>Embryophyta</taxon>
        <taxon>Tracheophyta</taxon>
        <taxon>Spermatophyta</taxon>
        <taxon>Magnoliopsida</taxon>
        <taxon>Liliopsida</taxon>
        <taxon>Poales</taxon>
        <taxon>Poaceae</taxon>
        <taxon>PACMAD clade</taxon>
        <taxon>Chloridoideae</taxon>
        <taxon>Cynodonteae</taxon>
        <taxon>Eleusininae</taxon>
        <taxon>Eleusine</taxon>
    </lineage>
</organism>
<protein>
    <submittedName>
        <fullName evidence="7">Uncharacterized protein</fullName>
    </submittedName>
</protein>
<dbReference type="GO" id="GO:0008171">
    <property type="term" value="F:O-methyltransferase activity"/>
    <property type="evidence" value="ECO:0007669"/>
    <property type="project" value="InterPro"/>
</dbReference>
<feature type="compositionally biased region" description="Acidic residues" evidence="4">
    <location>
        <begin position="85"/>
        <end position="95"/>
    </location>
</feature>
<evidence type="ECO:0000256" key="4">
    <source>
        <dbReference type="SAM" id="MobiDB-lite"/>
    </source>
</evidence>
<gene>
    <name evidence="7" type="primary">gb16086</name>
    <name evidence="7" type="ORF">PR202_gb16086</name>
</gene>
<dbReference type="Pfam" id="PF08100">
    <property type="entry name" value="Dimerisation"/>
    <property type="match status" value="1"/>
</dbReference>
<feature type="compositionally biased region" description="Basic and acidic residues" evidence="4">
    <location>
        <begin position="113"/>
        <end position="128"/>
    </location>
</feature>
<keyword evidence="2" id="KW-0808">Transferase</keyword>
<dbReference type="InterPro" id="IPR029063">
    <property type="entry name" value="SAM-dependent_MTases_sf"/>
</dbReference>
<dbReference type="GO" id="GO:0046983">
    <property type="term" value="F:protein dimerization activity"/>
    <property type="evidence" value="ECO:0007669"/>
    <property type="project" value="InterPro"/>
</dbReference>
<reference evidence="7" key="1">
    <citation type="journal article" date="2018" name="DNA Res.">
        <title>Multiple hybrid de novo genome assembly of finger millet, an orphan allotetraploid crop.</title>
        <authorList>
            <person name="Hatakeyama M."/>
            <person name="Aluri S."/>
            <person name="Balachadran M.T."/>
            <person name="Sivarajan S.R."/>
            <person name="Patrignani A."/>
            <person name="Gruter S."/>
            <person name="Poveda L."/>
            <person name="Shimizu-Inatsugi R."/>
            <person name="Baeten J."/>
            <person name="Francoijs K.J."/>
            <person name="Nataraja K.N."/>
            <person name="Reddy Y.A.N."/>
            <person name="Phadnis S."/>
            <person name="Ravikumar R.L."/>
            <person name="Schlapbach R."/>
            <person name="Sreeman S.M."/>
            <person name="Shimizu K.K."/>
        </authorList>
    </citation>
    <scope>NUCLEOTIDE SEQUENCE</scope>
</reference>
<dbReference type="Gene3D" id="3.40.50.150">
    <property type="entry name" value="Vaccinia Virus protein VP39"/>
    <property type="match status" value="1"/>
</dbReference>
<name>A0AAV5EZJ5_ELECO</name>
<keyword evidence="1" id="KW-0489">Methyltransferase</keyword>
<dbReference type="GO" id="GO:0032259">
    <property type="term" value="P:methylation"/>
    <property type="evidence" value="ECO:0007669"/>
    <property type="project" value="UniProtKB-KW"/>
</dbReference>
<dbReference type="SUPFAM" id="SSF46785">
    <property type="entry name" value="Winged helix' DNA-binding domain"/>
    <property type="match status" value="1"/>
</dbReference>
<dbReference type="Proteomes" id="UP001054889">
    <property type="component" value="Unassembled WGS sequence"/>
</dbReference>
<dbReference type="Pfam" id="PF00891">
    <property type="entry name" value="Methyltransf_2"/>
    <property type="match status" value="1"/>
</dbReference>
<dbReference type="InterPro" id="IPR012967">
    <property type="entry name" value="COMT_dimerisation"/>
</dbReference>
<evidence type="ECO:0000259" key="6">
    <source>
        <dbReference type="Pfam" id="PF08100"/>
    </source>
</evidence>
<dbReference type="Gene3D" id="1.10.10.10">
    <property type="entry name" value="Winged helix-like DNA-binding domain superfamily/Winged helix DNA-binding domain"/>
    <property type="match status" value="1"/>
</dbReference>
<dbReference type="PANTHER" id="PTHR11746">
    <property type="entry name" value="O-METHYLTRANSFERASE"/>
    <property type="match status" value="1"/>
</dbReference>
<dbReference type="SUPFAM" id="SSF53335">
    <property type="entry name" value="S-adenosyl-L-methionine-dependent methyltransferases"/>
    <property type="match status" value="1"/>
</dbReference>
<reference evidence="7" key="2">
    <citation type="submission" date="2021-12" db="EMBL/GenBank/DDBJ databases">
        <title>Resequencing data analysis of finger millet.</title>
        <authorList>
            <person name="Hatakeyama M."/>
            <person name="Aluri S."/>
            <person name="Balachadran M.T."/>
            <person name="Sivarajan S.R."/>
            <person name="Poveda L."/>
            <person name="Shimizu-Inatsugi R."/>
            <person name="Schlapbach R."/>
            <person name="Sreeman S.M."/>
            <person name="Shimizu K.K."/>
        </authorList>
    </citation>
    <scope>NUCLEOTIDE SEQUENCE</scope>
</reference>
<evidence type="ECO:0000313" key="8">
    <source>
        <dbReference type="Proteomes" id="UP001054889"/>
    </source>
</evidence>
<evidence type="ECO:0000256" key="1">
    <source>
        <dbReference type="ARBA" id="ARBA00022603"/>
    </source>
</evidence>
<sequence>MDGDSGGFFLILQFGLPGKAPKKENATAFITVKEGSISPELIKSIPDSFRIAVGEGLYDIFFKIDKVCRDSVWGDYTDDDHAGDNMDEDDLFDEEQNVRKGTTPDEPAALQDKGAETIPEHTQTKDTSRNNTTVHSHNEDVDKKIRSMVEEVINQNDAGEADGLVSGQLSATAKPDEVLHSSRSLAPPSDSMLCAQQSPGDTTLAVALQSSPMDPATGAAAPGLPQVDASGTGGPTGNLGDAALDAAHHQKAWDSPDQATGAAAPGSPIQVVACGTGGVIQPEAQAEAASLLLAEVALVSATALNSDRMSAQMEVQAEAASLLAAEVDLHSAAASNLGGMLDTMLAAVNQADQYASSPPRVIIQRRSSSEVCKLNGIRANSSNTSMADALLDLSQRKGEVASQVSTALGRKDIFTVPGPPVSRHYDLRKTDDEDTVTKAQKIAAKRNLELGRVMAAQAQSTVVPTDAELLQAQAELWHHSLSYLTSMALKCAVELGIPTAIHRLGGAASVPDLITGLSLPSVKLPFLRRLMRLLATSGVFAADNSAQEEMYRINALSYLLVEGVTDDRHINHTSYVRTAASSRYIEAALQLPDWFKKDVPTPPFEHHHGVKLFHETMENHDPDYHQIANEALAAHDNFGVDIGLREFRDTFEALKSITYCCGINEDDTTARAIVKAFPHIKCTVLAKPKIIATIPQADAVINYVAGDMLKFIPPAPAVVLKILANCKKAIPSREDGGKVLFGDIVVDSSPGLMLETHLLMDVAMMTMTQGRERDENEWREIFMKAGFRDYKLKNNFDV</sequence>
<accession>A0AAV5EZJ5</accession>
<comment type="caution">
    <text evidence="7">The sequence shown here is derived from an EMBL/GenBank/DDBJ whole genome shotgun (WGS) entry which is preliminary data.</text>
</comment>
<keyword evidence="8" id="KW-1185">Reference proteome</keyword>
<proteinExistence type="predicted"/>
<dbReference type="AlphaFoldDB" id="A0AAV5EZJ5"/>
<dbReference type="EMBL" id="BQKI01000080">
    <property type="protein sequence ID" value="GJN28008.1"/>
    <property type="molecule type" value="Genomic_DNA"/>
</dbReference>
<dbReference type="InterPro" id="IPR036390">
    <property type="entry name" value="WH_DNA-bd_sf"/>
</dbReference>
<dbReference type="InterPro" id="IPR016461">
    <property type="entry name" value="COMT-like"/>
</dbReference>